<dbReference type="FunFam" id="3.30.160.60:FF:000931">
    <property type="entry name" value="zinc finger protein 697"/>
    <property type="match status" value="1"/>
</dbReference>
<dbReference type="FunFam" id="3.30.160.60:FF:000212">
    <property type="entry name" value="zinc finger protein 382 isoform X2"/>
    <property type="match status" value="1"/>
</dbReference>
<feature type="domain" description="C2H2-type" evidence="14">
    <location>
        <begin position="1626"/>
        <end position="1653"/>
    </location>
</feature>
<dbReference type="FunFam" id="3.30.160.60:FF:000912">
    <property type="entry name" value="Zinc finger protein 660"/>
    <property type="match status" value="2"/>
</dbReference>
<keyword evidence="11" id="KW-0539">Nucleus</keyword>
<dbReference type="FunFam" id="3.30.160.60:FF:000630">
    <property type="entry name" value="Zinc finger protein 180"/>
    <property type="match status" value="1"/>
</dbReference>
<dbReference type="FunFam" id="3.30.160.60:FF:002110">
    <property type="entry name" value="Zinc finger protein 1053"/>
    <property type="match status" value="3"/>
</dbReference>
<feature type="domain" description="C2H2-type" evidence="14">
    <location>
        <begin position="1654"/>
        <end position="1681"/>
    </location>
</feature>
<feature type="domain" description="C2H2-type" evidence="14">
    <location>
        <begin position="1570"/>
        <end position="1597"/>
    </location>
</feature>
<feature type="domain" description="C2H2-type" evidence="14">
    <location>
        <begin position="874"/>
        <end position="901"/>
    </location>
</feature>
<keyword evidence="4" id="KW-0479">Metal-binding</keyword>
<dbReference type="SUPFAM" id="SSF57667">
    <property type="entry name" value="beta-beta-alpha zinc fingers"/>
    <property type="match status" value="12"/>
</dbReference>
<feature type="domain" description="C2H2-type" evidence="14">
    <location>
        <begin position="1164"/>
        <end position="1191"/>
    </location>
</feature>
<feature type="compositionally biased region" description="Basic and acidic residues" evidence="13">
    <location>
        <begin position="741"/>
        <end position="753"/>
    </location>
</feature>
<dbReference type="InterPro" id="IPR013087">
    <property type="entry name" value="Znf_C2H2_type"/>
</dbReference>
<feature type="region of interest" description="Disordered" evidence="13">
    <location>
        <begin position="480"/>
        <end position="532"/>
    </location>
</feature>
<evidence type="ECO:0000259" key="14">
    <source>
        <dbReference type="PROSITE" id="PS50157"/>
    </source>
</evidence>
<feature type="domain" description="C2H2-type" evidence="14">
    <location>
        <begin position="1598"/>
        <end position="1625"/>
    </location>
</feature>
<evidence type="ECO:0000256" key="6">
    <source>
        <dbReference type="ARBA" id="ARBA00022771"/>
    </source>
</evidence>
<feature type="compositionally biased region" description="Polar residues" evidence="13">
    <location>
        <begin position="496"/>
        <end position="531"/>
    </location>
</feature>
<feature type="domain" description="C2H2-type" evidence="14">
    <location>
        <begin position="846"/>
        <end position="873"/>
    </location>
</feature>
<feature type="region of interest" description="Disordered" evidence="13">
    <location>
        <begin position="1420"/>
        <end position="1487"/>
    </location>
</feature>
<dbReference type="FunFam" id="3.30.160.60:FF:000016">
    <property type="entry name" value="zinc finger protein 37 homolog"/>
    <property type="match status" value="1"/>
</dbReference>
<feature type="region of interest" description="Disordered" evidence="13">
    <location>
        <begin position="309"/>
        <end position="342"/>
    </location>
</feature>
<feature type="compositionally biased region" description="Polar residues" evidence="13">
    <location>
        <begin position="1065"/>
        <end position="1100"/>
    </location>
</feature>
<evidence type="ECO:0000256" key="3">
    <source>
        <dbReference type="ARBA" id="ARBA00006991"/>
    </source>
</evidence>
<feature type="compositionally biased region" description="Basic and acidic residues" evidence="13">
    <location>
        <begin position="121"/>
        <end position="134"/>
    </location>
</feature>
<evidence type="ECO:0000313" key="15">
    <source>
        <dbReference type="EMBL" id="KAF0023894.1"/>
    </source>
</evidence>
<feature type="domain" description="C2H2-type" evidence="14">
    <location>
        <begin position="1248"/>
        <end position="1275"/>
    </location>
</feature>
<dbReference type="GO" id="GO:0045595">
    <property type="term" value="P:regulation of cell differentiation"/>
    <property type="evidence" value="ECO:0007669"/>
    <property type="project" value="UniProtKB-ARBA"/>
</dbReference>
<dbReference type="FunFam" id="3.30.160.60:FF:001370">
    <property type="entry name" value="Zinc finger protein"/>
    <property type="match status" value="1"/>
</dbReference>
<reference evidence="15 16" key="1">
    <citation type="submission" date="2019-06" db="EMBL/GenBank/DDBJ databases">
        <title>Draft genomes of female and male turbot (Scophthalmus maximus).</title>
        <authorList>
            <person name="Xu H."/>
            <person name="Xu X.-W."/>
            <person name="Shao C."/>
            <person name="Chen S."/>
        </authorList>
    </citation>
    <scope>NUCLEOTIDE SEQUENCE [LARGE SCALE GENOMIC DNA]</scope>
    <source>
        <strain evidence="15">Ysfricsl-2016a</strain>
        <tissue evidence="15">Blood</tissue>
    </source>
</reference>
<keyword evidence="7" id="KW-0862">Zinc</keyword>
<proteinExistence type="inferred from homology"/>
<protein>
    <recommendedName>
        <fullName evidence="14">C2H2-type domain-containing protein</fullName>
    </recommendedName>
</protein>
<feature type="domain" description="C2H2-type" evidence="14">
    <location>
        <begin position="539"/>
        <end position="566"/>
    </location>
</feature>
<feature type="region of interest" description="Disordered" evidence="13">
    <location>
        <begin position="972"/>
        <end position="1010"/>
    </location>
</feature>
<comment type="subcellular location">
    <subcellularLocation>
        <location evidence="2">Nucleus</location>
    </subcellularLocation>
</comment>
<dbReference type="FunFam" id="3.30.160.60:FF:000862">
    <property type="entry name" value="zinc finger protein 697"/>
    <property type="match status" value="1"/>
</dbReference>
<feature type="region of interest" description="Disordered" evidence="13">
    <location>
        <begin position="759"/>
        <end position="811"/>
    </location>
</feature>
<keyword evidence="8" id="KW-0805">Transcription regulation</keyword>
<name>A0A6A4S004_SCOMX</name>
<evidence type="ECO:0000256" key="7">
    <source>
        <dbReference type="ARBA" id="ARBA00022833"/>
    </source>
</evidence>
<evidence type="ECO:0000256" key="5">
    <source>
        <dbReference type="ARBA" id="ARBA00022737"/>
    </source>
</evidence>
<evidence type="ECO:0000256" key="2">
    <source>
        <dbReference type="ARBA" id="ARBA00004123"/>
    </source>
</evidence>
<dbReference type="PROSITE" id="PS00028">
    <property type="entry name" value="ZINC_FINGER_C2H2_1"/>
    <property type="match status" value="21"/>
</dbReference>
<feature type="domain" description="C2H2-type" evidence="14">
    <location>
        <begin position="1542"/>
        <end position="1569"/>
    </location>
</feature>
<comment type="similarity">
    <text evidence="3">Belongs to the krueppel C2H2-type zinc-finger protein family.</text>
</comment>
<accession>A0A6A4S004</accession>
<dbReference type="Pfam" id="PF13912">
    <property type="entry name" value="zf-C2H2_6"/>
    <property type="match status" value="1"/>
</dbReference>
<feature type="domain" description="C2H2-type" evidence="14">
    <location>
        <begin position="198"/>
        <end position="225"/>
    </location>
</feature>
<feature type="compositionally biased region" description="Basic and acidic residues" evidence="13">
    <location>
        <begin position="1031"/>
        <end position="1042"/>
    </location>
</feature>
<dbReference type="FunFam" id="3.30.160.60:FF:000358">
    <property type="entry name" value="zinc finger protein 24"/>
    <property type="match status" value="1"/>
</dbReference>
<evidence type="ECO:0000256" key="11">
    <source>
        <dbReference type="ARBA" id="ARBA00023242"/>
    </source>
</evidence>
<feature type="domain" description="C2H2-type" evidence="14">
    <location>
        <begin position="226"/>
        <end position="244"/>
    </location>
</feature>
<comment type="caution">
    <text evidence="15">The sequence shown here is derived from an EMBL/GenBank/DDBJ whole genome shotgun (WGS) entry which is preliminary data.</text>
</comment>
<evidence type="ECO:0000256" key="12">
    <source>
        <dbReference type="PROSITE-ProRule" id="PRU00042"/>
    </source>
</evidence>
<evidence type="ECO:0000256" key="4">
    <source>
        <dbReference type="ARBA" id="ARBA00022723"/>
    </source>
</evidence>
<evidence type="ECO:0000256" key="9">
    <source>
        <dbReference type="ARBA" id="ARBA00023125"/>
    </source>
</evidence>
<evidence type="ECO:0000313" key="16">
    <source>
        <dbReference type="Proteomes" id="UP000438429"/>
    </source>
</evidence>
<organism evidence="15 16">
    <name type="scientific">Scophthalmus maximus</name>
    <name type="common">Turbot</name>
    <name type="synonym">Psetta maxima</name>
    <dbReference type="NCBI Taxonomy" id="52904"/>
    <lineage>
        <taxon>Eukaryota</taxon>
        <taxon>Metazoa</taxon>
        <taxon>Chordata</taxon>
        <taxon>Craniata</taxon>
        <taxon>Vertebrata</taxon>
        <taxon>Euteleostomi</taxon>
        <taxon>Actinopterygii</taxon>
        <taxon>Neopterygii</taxon>
        <taxon>Teleostei</taxon>
        <taxon>Neoteleostei</taxon>
        <taxon>Acanthomorphata</taxon>
        <taxon>Carangaria</taxon>
        <taxon>Pleuronectiformes</taxon>
        <taxon>Pleuronectoidei</taxon>
        <taxon>Scophthalmidae</taxon>
        <taxon>Scophthalmus</taxon>
    </lineage>
</organism>
<dbReference type="Pfam" id="PF00096">
    <property type="entry name" value="zf-C2H2"/>
    <property type="match status" value="19"/>
</dbReference>
<dbReference type="FunFam" id="3.30.160.60:FF:000290">
    <property type="entry name" value="Zinc finger protein 697 isoform X1"/>
    <property type="match status" value="1"/>
</dbReference>
<sequence length="1778" mass="202126">MSSVQNLREFISQRLTAAAEEILGVFVQTIEEEVARQSKLLDLVWKPEVKLHRIELPQHRVCEEEEVLTDQERNSSLDQEEPEPLQIKEEQEETCTSQDGEQLVLKQETDAFMLTPDCEDGDHREPEPDVDHQLLSHNSPVAESQDQEGREHEASGSTRNADANPQKSLYENRFHSNNLYNSPTSNIVSYTHTEEKSLKCDICGKVFQFQSKLKRHMKTHTGEKPYVCKTCGKSFAERNALKTHHLREFISQRLTAAAEEILGVFVQTIVELEEEVARQSKLLDIVWTPEVKLRRIELPQHLVCEEEEVLTDQERNSSLDQEEPEPLQIKEEQEETCTSQEGEQLVLKQETDAFMLTPDCEDGDHREPDVDHQLLSHNSPVDEGHVVWKPDLKLQRIELPQHLVCEEEEVLTDQERNSSLDQEEPEPLQIKEEQEEICTSQDGEQLVLKQETDAFMLTPDCEDGDHREPDVDHQLLSHNSPAAESQDQEGREHVASGSTRNAESNAQRSLYETRSHRNNVYNSPTSTIGSKTHTEEKSFKCDICGKVFTTKPGLHNHMKIHTGEKPYLCKMCGKRFNNLSNMKRHMKTHTGEKPYSCSICGKRFSAFSDTKKHLRTHTGEKPYSCKTCGKSYARSSSLNVHIRSHTSEKPYSCSTCGKRFGYSSHRNRHERLHTELPQQPVCRDVGVPTDQERNSSLDQEEPEPLQIKEEQEETCTSQDGEQFVLQQETDTLKLTPDCEDGDHREPEPDCDHQLLSHNSTVAESQDQKGRIHVASGSTRNAESTPQKSLYETRSHSNNVHNSPTSKIGSNIHRKKNSLKCDICGKVVKFPSDLKRHMTIHTGEKPYVCITCGKSFAHTSGLKVHIRIHTGVKPYSCPMCGKGFVGSSDLKVHIRTHTGKTQANNEAAMSSVQHLREFISHRLTAAAEEIFEVFEKTIFEYEESLARQNELLDLVWKPEVKLHRMELPQQPVYRDVGVPTDQERNSSLDQEQPEPLQIKEEQEETCTSQEGEQLVLKQETDAFMLTPDCEDGDHREPEPDVGHKLLSHNSPVDESQDQEGREHEASGSTRNAETNPQKSPNENRSHSNNVYNSPTSTIDSNSHTDEESVICDICGKALKNKSVLYKHLKTHTGEKPYSCQTCGKGFNNMSNLKRHMGIHTGERPFTCKTCGNSFREKNTLRGHMRTHTGEKPYPCSVCGKRFLKLSGVKTHLRIHTGEKPYTCNICGKSFIQTNVLNIHMRTHTGEKPYSCSTCGKRFSQSSERNKHERVHTAAMSSVLQLREFISQRLTAAAEEILGVFERNIVEFEEEVARQSKLLDIVWKPEVKLHRIELPQFIDKRLTAAAEEIFGVFERNIIEYEDEVARQNELLDIVWKPEIKLHRIGLNNQNVARIEFTSLCFLHPDNNQTELPQHLVCEEEEVLTDQERNSSLDQEEPEPLQIKEEQEETCTSQEGEQLVLKQETDDFMLTPDCEDGDHREPEPDVDHQLLSHNSPAAESQDQERSEHIASGSKRLYENWGHSNIVNHSPPSNVGSNTPTEERSVKCDICGKALKYKYGLKRHMRTHTGEKPYLCKTCGKGFVQSSALECHIRTHTGEKPYLCTTCGKGFSELAVMKKHLRTHTGERPFTCNICGKGFARGSVLKKHIRTHTGEKPYPCNICGRSFVQKSTLIDHKRIHTGEKPYPCNICGRSFVQKSNLTIHKRIHTSEKLYSSNTVGKDSGFKMTFSNIHYIEATGGERKTSNSFAPPELQSVTPSQRKYTIKALAAALASSPAAGFFL</sequence>
<dbReference type="EMBL" id="VEVO01000022">
    <property type="protein sequence ID" value="KAF0023894.1"/>
    <property type="molecule type" value="Genomic_DNA"/>
</dbReference>
<gene>
    <name evidence="15" type="ORF">F2P81_024524</name>
</gene>
<dbReference type="Gene3D" id="3.30.160.60">
    <property type="entry name" value="Classic Zinc Finger"/>
    <property type="match status" value="22"/>
</dbReference>
<dbReference type="PANTHER" id="PTHR23235:SF142">
    <property type="entry name" value="ZINC FINGER PROTEIN 384"/>
    <property type="match status" value="1"/>
</dbReference>
<feature type="domain" description="C2H2-type" evidence="14">
    <location>
        <begin position="567"/>
        <end position="594"/>
    </location>
</feature>
<feature type="domain" description="C2H2-type" evidence="14">
    <location>
        <begin position="1136"/>
        <end position="1163"/>
    </location>
</feature>
<feature type="region of interest" description="Disordered" evidence="13">
    <location>
        <begin position="672"/>
        <end position="720"/>
    </location>
</feature>
<comment type="function">
    <text evidence="1">May be involved in transcriptional regulation.</text>
</comment>
<evidence type="ECO:0000256" key="10">
    <source>
        <dbReference type="ARBA" id="ARBA00023163"/>
    </source>
</evidence>
<feature type="domain" description="C2H2-type" evidence="14">
    <location>
        <begin position="651"/>
        <end position="678"/>
    </location>
</feature>
<feature type="region of interest" description="Disordered" evidence="13">
    <location>
        <begin position="734"/>
        <end position="753"/>
    </location>
</feature>
<feature type="region of interest" description="Disordered" evidence="13">
    <location>
        <begin position="115"/>
        <end position="134"/>
    </location>
</feature>
<dbReference type="SMART" id="SM00614">
    <property type="entry name" value="ZnF_BED"/>
    <property type="match status" value="7"/>
</dbReference>
<evidence type="ECO:0000256" key="8">
    <source>
        <dbReference type="ARBA" id="ARBA00023015"/>
    </source>
</evidence>
<dbReference type="FunFam" id="3.30.160.60:FF:002104">
    <property type="entry name" value="Si:ch211-266d19.4"/>
    <property type="match status" value="1"/>
</dbReference>
<feature type="domain" description="C2H2-type" evidence="14">
    <location>
        <begin position="1192"/>
        <end position="1219"/>
    </location>
</feature>
<keyword evidence="5" id="KW-0677">Repeat</keyword>
<keyword evidence="9" id="KW-0238">DNA-binding</keyword>
<feature type="domain" description="C2H2-type" evidence="14">
    <location>
        <begin position="1108"/>
        <end position="1135"/>
    </location>
</feature>
<evidence type="ECO:0000256" key="1">
    <source>
        <dbReference type="ARBA" id="ARBA00003767"/>
    </source>
</evidence>
<feature type="compositionally biased region" description="Polar residues" evidence="13">
    <location>
        <begin position="155"/>
        <end position="166"/>
    </location>
</feature>
<dbReference type="FunFam" id="3.30.160.60:FF:000624">
    <property type="entry name" value="zinc finger protein 697"/>
    <property type="match status" value="3"/>
</dbReference>
<keyword evidence="10" id="KW-0804">Transcription</keyword>
<dbReference type="Proteomes" id="UP000438429">
    <property type="component" value="Unassembled WGS sequence"/>
</dbReference>
<feature type="region of interest" description="Disordered" evidence="13">
    <location>
        <begin position="139"/>
        <end position="166"/>
    </location>
</feature>
<dbReference type="GO" id="GO:0008270">
    <property type="term" value="F:zinc ion binding"/>
    <property type="evidence" value="ECO:0007669"/>
    <property type="project" value="UniProtKB-KW"/>
</dbReference>
<feature type="region of interest" description="Disordered" evidence="13">
    <location>
        <begin position="410"/>
        <end position="429"/>
    </location>
</feature>
<dbReference type="PANTHER" id="PTHR23235">
    <property type="entry name" value="KRUEPPEL-LIKE TRANSCRIPTION FACTOR"/>
    <property type="match status" value="1"/>
</dbReference>
<feature type="region of interest" description="Disordered" evidence="13">
    <location>
        <begin position="65"/>
        <end position="102"/>
    </location>
</feature>
<dbReference type="GO" id="GO:0005634">
    <property type="term" value="C:nucleus"/>
    <property type="evidence" value="ECO:0007669"/>
    <property type="project" value="UniProtKB-SubCell"/>
</dbReference>
<feature type="region of interest" description="Disordered" evidence="13">
    <location>
        <begin position="1025"/>
        <end position="1101"/>
    </location>
</feature>
<feature type="domain" description="C2H2-type" evidence="14">
    <location>
        <begin position="1220"/>
        <end position="1247"/>
    </location>
</feature>
<feature type="domain" description="C2H2-type" evidence="14">
    <location>
        <begin position="595"/>
        <end position="622"/>
    </location>
</feature>
<dbReference type="InterPro" id="IPR036236">
    <property type="entry name" value="Znf_C2H2_sf"/>
</dbReference>
<feature type="domain" description="C2H2-type" evidence="14">
    <location>
        <begin position="1682"/>
        <end position="1709"/>
    </location>
</feature>
<keyword evidence="6 12" id="KW-0863">Zinc-finger</keyword>
<dbReference type="PROSITE" id="PS50157">
    <property type="entry name" value="ZINC_FINGER_C2H2_2"/>
    <property type="match status" value="22"/>
</dbReference>
<dbReference type="GO" id="GO:0000981">
    <property type="term" value="F:DNA-binding transcription factor activity, RNA polymerase II-specific"/>
    <property type="evidence" value="ECO:0007669"/>
    <property type="project" value="TreeGrafter"/>
</dbReference>
<dbReference type="SMART" id="SM00355">
    <property type="entry name" value="ZnF_C2H2"/>
    <property type="match status" value="22"/>
</dbReference>
<dbReference type="FunFam" id="3.30.160.60:FF:002343">
    <property type="entry name" value="Zinc finger protein 33A"/>
    <property type="match status" value="3"/>
</dbReference>
<feature type="compositionally biased region" description="Polar residues" evidence="13">
    <location>
        <begin position="775"/>
        <end position="808"/>
    </location>
</feature>
<dbReference type="FunFam" id="3.30.160.60:FF:000097">
    <property type="entry name" value="Zinc finger protein"/>
    <property type="match status" value="1"/>
</dbReference>
<evidence type="ECO:0000256" key="13">
    <source>
        <dbReference type="SAM" id="MobiDB-lite"/>
    </source>
</evidence>
<feature type="compositionally biased region" description="Basic and acidic residues" evidence="13">
    <location>
        <begin position="1474"/>
        <end position="1487"/>
    </location>
</feature>
<feature type="domain" description="C2H2-type" evidence="14">
    <location>
        <begin position="623"/>
        <end position="650"/>
    </location>
</feature>
<dbReference type="GO" id="GO:0000978">
    <property type="term" value="F:RNA polymerase II cis-regulatory region sequence-specific DNA binding"/>
    <property type="evidence" value="ECO:0007669"/>
    <property type="project" value="TreeGrafter"/>
</dbReference>
<dbReference type="GO" id="GO:0000122">
    <property type="term" value="P:negative regulation of transcription by RNA polymerase II"/>
    <property type="evidence" value="ECO:0007669"/>
    <property type="project" value="UniProtKB-ARBA"/>
</dbReference>
<feature type="domain" description="C2H2-type" evidence="14">
    <location>
        <begin position="818"/>
        <end position="845"/>
    </location>
</feature>